<name>A0A0E2HM05_9FIRM</name>
<comment type="caution">
    <text evidence="1">The sequence shown here is derived from an EMBL/GenBank/DDBJ whole genome shotgun (WGS) entry which is preliminary data.</text>
</comment>
<gene>
    <name evidence="1" type="ORF">HMPREF1090_03340</name>
</gene>
<organism evidence="1 2">
    <name type="scientific">[Clostridium] clostridioforme 90A8</name>
    <dbReference type="NCBI Taxonomy" id="999408"/>
    <lineage>
        <taxon>Bacteria</taxon>
        <taxon>Bacillati</taxon>
        <taxon>Bacillota</taxon>
        <taxon>Clostridia</taxon>
        <taxon>Lachnospirales</taxon>
        <taxon>Lachnospiraceae</taxon>
        <taxon>Enterocloster</taxon>
    </lineage>
</organism>
<accession>A0A0E2HM05</accession>
<proteinExistence type="predicted"/>
<dbReference type="EMBL" id="AGYR01000036">
    <property type="protein sequence ID" value="ENZ13059.1"/>
    <property type="molecule type" value="Genomic_DNA"/>
</dbReference>
<reference evidence="1 2" key="1">
    <citation type="submission" date="2013-01" db="EMBL/GenBank/DDBJ databases">
        <title>The Genome Sequence of Clostridium clostridioforme 90A8.</title>
        <authorList>
            <consortium name="The Broad Institute Genome Sequencing Platform"/>
            <person name="Earl A."/>
            <person name="Ward D."/>
            <person name="Feldgarden M."/>
            <person name="Gevers D."/>
            <person name="Courvalin P."/>
            <person name="Lambert T."/>
            <person name="Walker B."/>
            <person name="Young S.K."/>
            <person name="Zeng Q."/>
            <person name="Gargeya S."/>
            <person name="Fitzgerald M."/>
            <person name="Haas B."/>
            <person name="Abouelleil A."/>
            <person name="Alvarado L."/>
            <person name="Arachchi H.M."/>
            <person name="Berlin A.M."/>
            <person name="Chapman S.B."/>
            <person name="Dewar J."/>
            <person name="Goldberg J."/>
            <person name="Griggs A."/>
            <person name="Gujja S."/>
            <person name="Hansen M."/>
            <person name="Howarth C."/>
            <person name="Imamovic A."/>
            <person name="Larimer J."/>
            <person name="McCowan C."/>
            <person name="Murphy C."/>
            <person name="Neiman D."/>
            <person name="Pearson M."/>
            <person name="Priest M."/>
            <person name="Roberts A."/>
            <person name="Saif S."/>
            <person name="Shea T."/>
            <person name="Sisk P."/>
            <person name="Sykes S."/>
            <person name="Wortman J."/>
            <person name="Nusbaum C."/>
            <person name="Birren B."/>
        </authorList>
    </citation>
    <scope>NUCLEOTIDE SEQUENCE [LARGE SCALE GENOMIC DNA]</scope>
    <source>
        <strain evidence="1 2">90A8</strain>
    </source>
</reference>
<dbReference type="PATRIC" id="fig|999408.3.peg.3614"/>
<dbReference type="AlphaFoldDB" id="A0A0E2HM05"/>
<dbReference type="Proteomes" id="UP000013085">
    <property type="component" value="Unassembled WGS sequence"/>
</dbReference>
<evidence type="ECO:0000313" key="2">
    <source>
        <dbReference type="Proteomes" id="UP000013085"/>
    </source>
</evidence>
<protein>
    <submittedName>
        <fullName evidence="1">Uncharacterized protein</fullName>
    </submittedName>
</protein>
<evidence type="ECO:0000313" key="1">
    <source>
        <dbReference type="EMBL" id="ENZ13059.1"/>
    </source>
</evidence>
<dbReference type="HOGENOM" id="CLU_2648087_0_0_9"/>
<sequence>MFRDQLTEDRIRDLNRLHREMKIHLPEYKDALGKVDGAFALELLKEAPFPSDLKLQFPMRRTYWRYPGLAKTSCRG</sequence>